<reference evidence="1 2" key="2">
    <citation type="submission" date="2018-11" db="EMBL/GenBank/DDBJ databases">
        <authorList>
            <consortium name="Pathogen Informatics"/>
        </authorList>
    </citation>
    <scope>NUCLEOTIDE SEQUENCE [LARGE SCALE GENOMIC DNA]</scope>
</reference>
<proteinExistence type="predicted"/>
<dbReference type="AlphaFoldDB" id="A0A183HCT1"/>
<gene>
    <name evidence="1" type="ORF">OFLC_LOCUS5293</name>
</gene>
<evidence type="ECO:0000313" key="1">
    <source>
        <dbReference type="EMBL" id="VDO42656.1"/>
    </source>
</evidence>
<protein>
    <submittedName>
        <fullName evidence="1 3">Uncharacterized protein</fullName>
    </submittedName>
</protein>
<reference evidence="3" key="1">
    <citation type="submission" date="2016-06" db="UniProtKB">
        <authorList>
            <consortium name="WormBaseParasite"/>
        </authorList>
    </citation>
    <scope>IDENTIFICATION</scope>
</reference>
<keyword evidence="2" id="KW-1185">Reference proteome</keyword>
<evidence type="ECO:0000313" key="2">
    <source>
        <dbReference type="Proteomes" id="UP000267606"/>
    </source>
</evidence>
<dbReference type="Proteomes" id="UP000267606">
    <property type="component" value="Unassembled WGS sequence"/>
</dbReference>
<name>A0A183HCT1_9BILA</name>
<evidence type="ECO:0000313" key="3">
    <source>
        <dbReference type="WBParaSite" id="OFLC_0000529201-mRNA-1"/>
    </source>
</evidence>
<accession>A0A183HCT1</accession>
<dbReference type="EMBL" id="UZAJ01004478">
    <property type="protein sequence ID" value="VDO42656.1"/>
    <property type="molecule type" value="Genomic_DNA"/>
</dbReference>
<dbReference type="WBParaSite" id="OFLC_0000529201-mRNA-1">
    <property type="protein sequence ID" value="OFLC_0000529201-mRNA-1"/>
    <property type="gene ID" value="OFLC_0000529201"/>
</dbReference>
<sequence length="51" mass="6136">MDDLFLYVRSTSHLNIEFCSTTRKLQKIRQMISSEEKMKMKSAHTNWLRSD</sequence>
<organism evidence="3">
    <name type="scientific">Onchocerca flexuosa</name>
    <dbReference type="NCBI Taxonomy" id="387005"/>
    <lineage>
        <taxon>Eukaryota</taxon>
        <taxon>Metazoa</taxon>
        <taxon>Ecdysozoa</taxon>
        <taxon>Nematoda</taxon>
        <taxon>Chromadorea</taxon>
        <taxon>Rhabditida</taxon>
        <taxon>Spirurina</taxon>
        <taxon>Spiruromorpha</taxon>
        <taxon>Filarioidea</taxon>
        <taxon>Onchocercidae</taxon>
        <taxon>Onchocerca</taxon>
    </lineage>
</organism>